<dbReference type="Proteomes" id="UP000748108">
    <property type="component" value="Unassembled WGS sequence"/>
</dbReference>
<organism evidence="6 7">
    <name type="scientific">Hydrogenibacillus schlegelii</name>
    <name type="common">Bacillus schlegelii</name>
    <dbReference type="NCBI Taxonomy" id="1484"/>
    <lineage>
        <taxon>Bacteria</taxon>
        <taxon>Bacillati</taxon>
        <taxon>Bacillota</taxon>
        <taxon>Bacilli</taxon>
        <taxon>Bacillales</taxon>
        <taxon>Bacillales Family X. Incertae Sedis</taxon>
        <taxon>Hydrogenibacillus</taxon>
    </lineage>
</organism>
<dbReference type="NCBIfam" id="TIGR00044">
    <property type="entry name" value="YggS family pyridoxal phosphate-dependent enzyme"/>
    <property type="match status" value="1"/>
</dbReference>
<dbReference type="AlphaFoldDB" id="A0A947CZ59"/>
<dbReference type="Gene3D" id="3.20.20.10">
    <property type="entry name" value="Alanine racemase"/>
    <property type="match status" value="1"/>
</dbReference>
<accession>A0A947CZ59</accession>
<gene>
    <name evidence="6" type="ORF">KM312_12480</name>
</gene>
<comment type="caution">
    <text evidence="6">The sequence shown here is derived from an EMBL/GenBank/DDBJ whole genome shotgun (WGS) entry which is preliminary data.</text>
</comment>
<feature type="domain" description="Alanine racemase N-terminal" evidence="5">
    <location>
        <begin position="21"/>
        <end position="242"/>
    </location>
</feature>
<name>A0A947CZ59_HYDSH</name>
<comment type="cofactor">
    <cofactor evidence="3">
        <name>pyridoxal 5'-phosphate</name>
        <dbReference type="ChEBI" id="CHEBI:597326"/>
    </cofactor>
</comment>
<dbReference type="PROSITE" id="PS01211">
    <property type="entry name" value="UPF0001"/>
    <property type="match status" value="1"/>
</dbReference>
<evidence type="ECO:0000259" key="5">
    <source>
        <dbReference type="Pfam" id="PF01168"/>
    </source>
</evidence>
<proteinExistence type="inferred from homology"/>
<evidence type="ECO:0000256" key="1">
    <source>
        <dbReference type="ARBA" id="ARBA00022898"/>
    </source>
</evidence>
<evidence type="ECO:0000313" key="6">
    <source>
        <dbReference type="EMBL" id="MBT9283430.1"/>
    </source>
</evidence>
<dbReference type="PANTHER" id="PTHR10146">
    <property type="entry name" value="PROLINE SYNTHETASE CO-TRANSCRIBED BACTERIAL HOMOLOG PROTEIN"/>
    <property type="match status" value="1"/>
</dbReference>
<dbReference type="EMBL" id="JAHHQF010000098">
    <property type="protein sequence ID" value="MBT9283430.1"/>
    <property type="molecule type" value="Genomic_DNA"/>
</dbReference>
<dbReference type="InterPro" id="IPR029066">
    <property type="entry name" value="PLP-binding_barrel"/>
</dbReference>
<keyword evidence="1 2" id="KW-0663">Pyridoxal phosphate</keyword>
<comment type="function">
    <text evidence="2">Pyridoxal 5'-phosphate (PLP)-binding protein, which is involved in PLP homeostasis.</text>
</comment>
<reference evidence="6" key="1">
    <citation type="journal article" date="2021" name="Microbiology">
        <title>Metagenomic Analysis of the Microbial Community in the Underground Coal Fire Area (Kemerovo Region, Russia) Revealed Predominance of Thermophilic Members of the Phyla Deinococcus-thermus, Aquificae, and Firmicutes.</title>
        <authorList>
            <person name="Kadnikov V."/>
            <person name="Mardanov A.V."/>
            <person name="Beletsky A.V."/>
            <person name="Karnachuk O.V."/>
            <person name="Ravin N.V."/>
        </authorList>
    </citation>
    <scope>NUCLEOTIDE SEQUENCE</scope>
    <source>
        <strain evidence="6">RBS10-49</strain>
    </source>
</reference>
<dbReference type="CDD" id="cd00635">
    <property type="entry name" value="PLPDE_III_YBL036c_like"/>
    <property type="match status" value="1"/>
</dbReference>
<dbReference type="FunFam" id="3.20.20.10:FF:000018">
    <property type="entry name" value="Pyridoxal phosphate homeostasis protein"/>
    <property type="match status" value="1"/>
</dbReference>
<evidence type="ECO:0000256" key="2">
    <source>
        <dbReference type="HAMAP-Rule" id="MF_02087"/>
    </source>
</evidence>
<protein>
    <recommendedName>
        <fullName evidence="2">Pyridoxal phosphate homeostasis protein</fullName>
        <shortName evidence="2">PLP homeostasis protein</shortName>
    </recommendedName>
</protein>
<evidence type="ECO:0000313" key="7">
    <source>
        <dbReference type="Proteomes" id="UP000748108"/>
    </source>
</evidence>
<dbReference type="GO" id="GO:0030170">
    <property type="term" value="F:pyridoxal phosphate binding"/>
    <property type="evidence" value="ECO:0007669"/>
    <property type="project" value="UniProtKB-UniRule"/>
</dbReference>
<dbReference type="InterPro" id="IPR011078">
    <property type="entry name" value="PyrdxlP_homeostasis"/>
</dbReference>
<comment type="similarity">
    <text evidence="2 4">Belongs to the pyridoxal phosphate-binding protein YggS/PROSC family.</text>
</comment>
<evidence type="ECO:0000256" key="3">
    <source>
        <dbReference type="PIRSR" id="PIRSR004848-1"/>
    </source>
</evidence>
<dbReference type="HAMAP" id="MF_02087">
    <property type="entry name" value="PLP_homeostasis"/>
    <property type="match status" value="1"/>
</dbReference>
<dbReference type="InterPro" id="IPR001608">
    <property type="entry name" value="Ala_racemase_N"/>
</dbReference>
<dbReference type="PIRSF" id="PIRSF004848">
    <property type="entry name" value="YBL036c_PLPDEIII"/>
    <property type="match status" value="1"/>
</dbReference>
<sequence>MAVREEGFAGADVAELRARIEAVRARIRQAAERSGRDPATVRLVLATKTVPATRLRAAALAGATAFGENRAQELRDKAPALSDLEVEWHFIGHLQTNKVKDVLPYIRLLHSLDRPTLAEALNRRLEREGRTLDVLLQVNTSGEESKFGVAPEAALPFYKEVVRLPALRVRGFMTIGAHTNDEAAVRESFRRLREIRDRALALGLGETPPVELSMGMSGDLELAVEEGATIVRVGSAIFGPRPPAG</sequence>
<evidence type="ECO:0000256" key="4">
    <source>
        <dbReference type="RuleBase" id="RU004514"/>
    </source>
</evidence>
<feature type="modified residue" description="N6-(pyridoxal phosphate)lysine" evidence="2 3">
    <location>
        <position position="48"/>
    </location>
</feature>
<dbReference type="PANTHER" id="PTHR10146:SF14">
    <property type="entry name" value="PYRIDOXAL PHOSPHATE HOMEOSTASIS PROTEIN"/>
    <property type="match status" value="1"/>
</dbReference>
<dbReference type="Pfam" id="PF01168">
    <property type="entry name" value="Ala_racemase_N"/>
    <property type="match status" value="1"/>
</dbReference>
<dbReference type="SUPFAM" id="SSF51419">
    <property type="entry name" value="PLP-binding barrel"/>
    <property type="match status" value="1"/>
</dbReference>